<comment type="caution">
    <text evidence="1">The sequence shown here is derived from an EMBL/GenBank/DDBJ whole genome shotgun (WGS) entry which is preliminary data.</text>
</comment>
<name>A0A1J5NWV4_9ZZZZ</name>
<proteinExistence type="predicted"/>
<organism evidence="1">
    <name type="scientific">mine drainage metagenome</name>
    <dbReference type="NCBI Taxonomy" id="410659"/>
    <lineage>
        <taxon>unclassified sequences</taxon>
        <taxon>metagenomes</taxon>
        <taxon>ecological metagenomes</taxon>
    </lineage>
</organism>
<dbReference type="EMBL" id="MLJW01009186">
    <property type="protein sequence ID" value="OIQ63230.1"/>
    <property type="molecule type" value="Genomic_DNA"/>
</dbReference>
<reference evidence="1" key="1">
    <citation type="submission" date="2016-10" db="EMBL/GenBank/DDBJ databases">
        <title>Sequence of Gallionella enrichment culture.</title>
        <authorList>
            <person name="Poehlein A."/>
            <person name="Muehling M."/>
            <person name="Daniel R."/>
        </authorList>
    </citation>
    <scope>NUCLEOTIDE SEQUENCE</scope>
</reference>
<protein>
    <submittedName>
        <fullName evidence="1">Uncharacterized protein</fullName>
    </submittedName>
</protein>
<dbReference type="AlphaFoldDB" id="A0A1J5NWV4"/>
<accession>A0A1J5NWV4</accession>
<sequence>MMLLGLNQFPLSTEEGRDGFAERGIVPRRIQSGRDGGRASIDRGLALFGPLGLPAFRHGHPRSVRLNQATCAASRTCRASAGEPASVNR</sequence>
<gene>
    <name evidence="1" type="ORF">GALL_552300</name>
</gene>
<evidence type="ECO:0000313" key="1">
    <source>
        <dbReference type="EMBL" id="OIQ63230.1"/>
    </source>
</evidence>